<gene>
    <name evidence="1" type="ORF">GIB67_041956</name>
</gene>
<dbReference type="OrthoDB" id="2507178at2759"/>
<sequence>MPIRLHLPIRCTNGLKRKKFKLDHCWEQLKHHKKWELEVEKKKRKTKVSPNGSNPCIPATQIINDEVTENNGFIDEKKKDWDRRFLSEQFKEDERIMLTNTDGMDEMIKGFYKTKKDEILARNRDAHESSTTRE</sequence>
<dbReference type="Proteomes" id="UP000541444">
    <property type="component" value="Unassembled WGS sequence"/>
</dbReference>
<reference evidence="1 2" key="1">
    <citation type="journal article" date="2020" name="IScience">
        <title>Genome Sequencing of the Endangered Kingdonia uniflora (Circaeasteraceae, Ranunculales) Reveals Potential Mechanisms of Evolutionary Specialization.</title>
        <authorList>
            <person name="Sun Y."/>
            <person name="Deng T."/>
            <person name="Zhang A."/>
            <person name="Moore M.J."/>
            <person name="Landis J.B."/>
            <person name="Lin N."/>
            <person name="Zhang H."/>
            <person name="Zhang X."/>
            <person name="Huang J."/>
            <person name="Zhang X."/>
            <person name="Sun H."/>
            <person name="Wang H."/>
        </authorList>
    </citation>
    <scope>NUCLEOTIDE SEQUENCE [LARGE SCALE GENOMIC DNA]</scope>
    <source>
        <strain evidence="1">TB1705</strain>
        <tissue evidence="1">Leaf</tissue>
    </source>
</reference>
<name>A0A7J7NZV9_9MAGN</name>
<evidence type="ECO:0000313" key="1">
    <source>
        <dbReference type="EMBL" id="KAF6172633.1"/>
    </source>
</evidence>
<protein>
    <recommendedName>
        <fullName evidence="3">No apical meristem-associated C-terminal domain-containing protein</fullName>
    </recommendedName>
</protein>
<dbReference type="EMBL" id="JACGCM010000412">
    <property type="protein sequence ID" value="KAF6172633.1"/>
    <property type="molecule type" value="Genomic_DNA"/>
</dbReference>
<keyword evidence="2" id="KW-1185">Reference proteome</keyword>
<accession>A0A7J7NZV9</accession>
<dbReference type="AlphaFoldDB" id="A0A7J7NZV9"/>
<organism evidence="1 2">
    <name type="scientific">Kingdonia uniflora</name>
    <dbReference type="NCBI Taxonomy" id="39325"/>
    <lineage>
        <taxon>Eukaryota</taxon>
        <taxon>Viridiplantae</taxon>
        <taxon>Streptophyta</taxon>
        <taxon>Embryophyta</taxon>
        <taxon>Tracheophyta</taxon>
        <taxon>Spermatophyta</taxon>
        <taxon>Magnoliopsida</taxon>
        <taxon>Ranunculales</taxon>
        <taxon>Circaeasteraceae</taxon>
        <taxon>Kingdonia</taxon>
    </lineage>
</organism>
<proteinExistence type="predicted"/>
<evidence type="ECO:0008006" key="3">
    <source>
        <dbReference type="Google" id="ProtNLM"/>
    </source>
</evidence>
<comment type="caution">
    <text evidence="1">The sequence shown here is derived from an EMBL/GenBank/DDBJ whole genome shotgun (WGS) entry which is preliminary data.</text>
</comment>
<evidence type="ECO:0000313" key="2">
    <source>
        <dbReference type="Proteomes" id="UP000541444"/>
    </source>
</evidence>